<gene>
    <name evidence="5" type="primary">Dynlrb2_1</name>
    <name evidence="5" type="ORF">GTO96_0007499</name>
</gene>
<name>A0A8X8BEY1_POLSE</name>
<dbReference type="InterPro" id="IPR036875">
    <property type="entry name" value="Znf_CCHC_sf"/>
</dbReference>
<organism evidence="5 6">
    <name type="scientific">Polypterus senegalus</name>
    <name type="common">Senegal bichir</name>
    <dbReference type="NCBI Taxonomy" id="55291"/>
    <lineage>
        <taxon>Eukaryota</taxon>
        <taxon>Metazoa</taxon>
        <taxon>Chordata</taxon>
        <taxon>Craniata</taxon>
        <taxon>Vertebrata</taxon>
        <taxon>Euteleostomi</taxon>
        <taxon>Actinopterygii</taxon>
        <taxon>Polypteriformes</taxon>
        <taxon>Polypteridae</taxon>
        <taxon>Polypterus</taxon>
    </lineage>
</organism>
<dbReference type="SUPFAM" id="SSF57756">
    <property type="entry name" value="Retrovirus zinc finger-like domains"/>
    <property type="match status" value="1"/>
</dbReference>
<dbReference type="CDD" id="cd00303">
    <property type="entry name" value="retropepsin_like"/>
    <property type="match status" value="1"/>
</dbReference>
<dbReference type="GO" id="GO:0008270">
    <property type="term" value="F:zinc ion binding"/>
    <property type="evidence" value="ECO:0007669"/>
    <property type="project" value="UniProtKB-KW"/>
</dbReference>
<dbReference type="GO" id="GO:0003676">
    <property type="term" value="F:nucleic acid binding"/>
    <property type="evidence" value="ECO:0007669"/>
    <property type="project" value="InterPro"/>
</dbReference>
<protein>
    <submittedName>
        <fullName evidence="5">DLRB2 protein</fullName>
    </submittedName>
</protein>
<dbReference type="Gene3D" id="4.10.60.10">
    <property type="entry name" value="Zinc finger, CCHC-type"/>
    <property type="match status" value="1"/>
</dbReference>
<dbReference type="AlphaFoldDB" id="A0A8X8BEY1"/>
<evidence type="ECO:0000256" key="2">
    <source>
        <dbReference type="PROSITE-ProRule" id="PRU00047"/>
    </source>
</evidence>
<dbReference type="Gene3D" id="2.40.70.10">
    <property type="entry name" value="Acid Proteases"/>
    <property type="match status" value="1"/>
</dbReference>
<dbReference type="SUPFAM" id="SSF103196">
    <property type="entry name" value="Roadblock/LC7 domain"/>
    <property type="match status" value="1"/>
</dbReference>
<feature type="region of interest" description="Disordered" evidence="3">
    <location>
        <begin position="36"/>
        <end position="62"/>
    </location>
</feature>
<reference evidence="5 6" key="1">
    <citation type="journal article" date="2021" name="Cell">
        <title>Tracing the genetic footprints of vertebrate landing in non-teleost ray-finned fishes.</title>
        <authorList>
            <person name="Bi X."/>
            <person name="Wang K."/>
            <person name="Yang L."/>
            <person name="Pan H."/>
            <person name="Jiang H."/>
            <person name="Wei Q."/>
            <person name="Fang M."/>
            <person name="Yu H."/>
            <person name="Zhu C."/>
            <person name="Cai Y."/>
            <person name="He Y."/>
            <person name="Gan X."/>
            <person name="Zeng H."/>
            <person name="Yu D."/>
            <person name="Zhu Y."/>
            <person name="Jiang H."/>
            <person name="Qiu Q."/>
            <person name="Yang H."/>
            <person name="Zhang Y.E."/>
            <person name="Wang W."/>
            <person name="Zhu M."/>
            <person name="He S."/>
            <person name="Zhang G."/>
        </authorList>
    </citation>
    <scope>NUCLEOTIDE SEQUENCE [LARGE SCALE GENOMIC DNA]</scope>
    <source>
        <strain evidence="5">Bchr_013</strain>
    </source>
</reference>
<dbReference type="InterPro" id="IPR001878">
    <property type="entry name" value="Znf_CCHC"/>
</dbReference>
<evidence type="ECO:0000259" key="4">
    <source>
        <dbReference type="PROSITE" id="PS50158"/>
    </source>
</evidence>
<keyword evidence="2" id="KW-0862">Zinc</keyword>
<keyword evidence="2" id="KW-0479">Metal-binding</keyword>
<dbReference type="Proteomes" id="UP000886611">
    <property type="component" value="Unassembled WGS sequence"/>
</dbReference>
<dbReference type="PANTHER" id="PTHR10779">
    <property type="entry name" value="DYNEIN LIGHT CHAIN ROADBLOCK"/>
    <property type="match status" value="1"/>
</dbReference>
<feature type="non-terminal residue" evidence="5">
    <location>
        <position position="456"/>
    </location>
</feature>
<keyword evidence="2" id="KW-0863">Zinc-finger</keyword>
<dbReference type="SMART" id="SM00960">
    <property type="entry name" value="Robl_LC7"/>
    <property type="match status" value="1"/>
</dbReference>
<keyword evidence="6" id="KW-1185">Reference proteome</keyword>
<dbReference type="PROSITE" id="PS50158">
    <property type="entry name" value="ZF_CCHC"/>
    <property type="match status" value="1"/>
</dbReference>
<evidence type="ECO:0000313" key="6">
    <source>
        <dbReference type="Proteomes" id="UP000886611"/>
    </source>
</evidence>
<dbReference type="InterPro" id="IPR004942">
    <property type="entry name" value="Roadblock/LAMTOR2_dom"/>
</dbReference>
<accession>A0A8X8BEY1</accession>
<dbReference type="Gene3D" id="3.30.450.30">
    <property type="entry name" value="Dynein light chain 2a, cytoplasmic"/>
    <property type="match status" value="1"/>
</dbReference>
<feature type="domain" description="CCHC-type" evidence="4">
    <location>
        <begin position="80"/>
        <end position="95"/>
    </location>
</feature>
<dbReference type="InterPro" id="IPR021109">
    <property type="entry name" value="Peptidase_aspartic_dom_sf"/>
</dbReference>
<dbReference type="EMBL" id="JAATIS010009265">
    <property type="protein sequence ID" value="KAG2455998.1"/>
    <property type="molecule type" value="Genomic_DNA"/>
</dbReference>
<proteinExistence type="inferred from homology"/>
<sequence>MADCGPGWRNIDLKPPRKLQTLQRCFCRSSSKESAREDKVSMKPRPMEQPKGMSRVDTGRGPVSAVHLPERRVYREGVICYGCNQKGHIHRNCPKKRETKLCFEPCPLPTKKTPLVNREKMVRVTIAGRQHKALIDTGSTQSLVRRECLEGQVVESGQSVVLRCVHGEEVTYPLVRINLEIKGVGYELPMGIVDNMPYPVLLGLDVPGIEDLLQSALQAEALVVTRAQAAKQKERSHDNWDELPFSITESPRTYHKARSQRRQEKLWGVPQKAGNFVPPPILPGDVFDIPSDVAATQRDDPSLLVCFDKAARGLQAKTGEKFVIEHDILYHQDESGQRLVLPKNLRDRYSVGDYILKSAEMSEIEETLKRIQSHKGVVGTIVVNAQGIPIRTTLDNSTTLQYTALLRQITILARGTVRDIDPQNDLTFLRMRSKKHEVMVGVDKDFLFVVVQAPSE</sequence>
<feature type="non-terminal residue" evidence="5">
    <location>
        <position position="1"/>
    </location>
</feature>
<comment type="caution">
    <text evidence="5">The sequence shown here is derived from an EMBL/GenBank/DDBJ whole genome shotgun (WGS) entry which is preliminary data.</text>
</comment>
<comment type="similarity">
    <text evidence="1">Belongs to the GAMAD family.</text>
</comment>
<evidence type="ECO:0000313" key="5">
    <source>
        <dbReference type="EMBL" id="KAG2455998.1"/>
    </source>
</evidence>
<dbReference type="FunFam" id="3.30.450.30:FF:000009">
    <property type="entry name" value="Dynein light chain roadblock"/>
    <property type="match status" value="1"/>
</dbReference>
<evidence type="ECO:0000256" key="3">
    <source>
        <dbReference type="SAM" id="MobiDB-lite"/>
    </source>
</evidence>
<dbReference type="SUPFAM" id="SSF50630">
    <property type="entry name" value="Acid proteases"/>
    <property type="match status" value="1"/>
</dbReference>
<feature type="compositionally biased region" description="Basic and acidic residues" evidence="3">
    <location>
        <begin position="36"/>
        <end position="48"/>
    </location>
</feature>
<dbReference type="Pfam" id="PF03259">
    <property type="entry name" value="Robl_LC7"/>
    <property type="match status" value="1"/>
</dbReference>
<evidence type="ECO:0000256" key="1">
    <source>
        <dbReference type="ARBA" id="ARBA00007191"/>
    </source>
</evidence>